<keyword evidence="2" id="KW-1185">Reference proteome</keyword>
<name>A0ABU1GQY3_9GAMM</name>
<comment type="caution">
    <text evidence="1">The sequence shown here is derived from an EMBL/GenBank/DDBJ whole genome shotgun (WGS) entry which is preliminary data.</text>
</comment>
<dbReference type="Gene3D" id="2.60.200.60">
    <property type="match status" value="1"/>
</dbReference>
<sequence length="66" mass="6818">MFNPGDGVILLGDATTHGGRVISGQARYQVNGIPVAFHGCHTSCGAKLISVSGGRQRSGDDMECLT</sequence>
<dbReference type="RefSeq" id="WP_309637712.1">
    <property type="nucleotide sequence ID" value="NZ_JARWAL010000037.1"/>
</dbReference>
<evidence type="ECO:0000313" key="1">
    <source>
        <dbReference type="EMBL" id="MDR5894420.1"/>
    </source>
</evidence>
<protein>
    <submittedName>
        <fullName evidence="1">PAAR domain-containing protein</fullName>
    </submittedName>
</protein>
<gene>
    <name evidence="1" type="ORF">QC820_16660</name>
</gene>
<dbReference type="EMBL" id="JARWAL010000037">
    <property type="protein sequence ID" value="MDR5894420.1"/>
    <property type="molecule type" value="Genomic_DNA"/>
</dbReference>
<dbReference type="InterPro" id="IPR008727">
    <property type="entry name" value="PAAR_motif"/>
</dbReference>
<reference evidence="1 2" key="1">
    <citation type="submission" date="2023-04" db="EMBL/GenBank/DDBJ databases">
        <title>A long-awaited taxogenomic arrangement of the family Halomonadaceae.</title>
        <authorList>
            <person name="De La Haba R."/>
            <person name="Chuvochina M."/>
            <person name="Wittouck S."/>
            <person name="Arahal D.R."/>
            <person name="Sanchez-Porro C."/>
            <person name="Hugenholtz P."/>
            <person name="Ventosa A."/>
        </authorList>
    </citation>
    <scope>NUCLEOTIDE SEQUENCE [LARGE SCALE GENOMIC DNA]</scope>
    <source>
        <strain evidence="1 2">DSM 17332</strain>
    </source>
</reference>
<organism evidence="1 2">
    <name type="scientific">Halomonas mongoliensis</name>
    <dbReference type="NCBI Taxonomy" id="321265"/>
    <lineage>
        <taxon>Bacteria</taxon>
        <taxon>Pseudomonadati</taxon>
        <taxon>Pseudomonadota</taxon>
        <taxon>Gammaproteobacteria</taxon>
        <taxon>Oceanospirillales</taxon>
        <taxon>Halomonadaceae</taxon>
        <taxon>Halomonas</taxon>
    </lineage>
</organism>
<proteinExistence type="predicted"/>
<accession>A0ABU1GQY3</accession>
<evidence type="ECO:0000313" key="2">
    <source>
        <dbReference type="Proteomes" id="UP001252270"/>
    </source>
</evidence>
<dbReference type="Proteomes" id="UP001252270">
    <property type="component" value="Unassembled WGS sequence"/>
</dbReference>
<dbReference type="Pfam" id="PF05488">
    <property type="entry name" value="PAAR_motif"/>
    <property type="match status" value="1"/>
</dbReference>